<gene>
    <name evidence="2" type="ORF">M0811_03884</name>
</gene>
<feature type="transmembrane region" description="Helical" evidence="1">
    <location>
        <begin position="21"/>
        <end position="37"/>
    </location>
</feature>
<keyword evidence="1" id="KW-0812">Transmembrane</keyword>
<reference evidence="2" key="1">
    <citation type="submission" date="2022-10" db="EMBL/GenBank/DDBJ databases">
        <title>Novel sulphate-reducing endosymbionts in the free-living metamonad Anaeramoeba.</title>
        <authorList>
            <person name="Jerlstrom-Hultqvist J."/>
            <person name="Cepicka I."/>
            <person name="Gallot-Lavallee L."/>
            <person name="Salas-Leiva D."/>
            <person name="Curtis B.A."/>
            <person name="Zahonova K."/>
            <person name="Pipaliya S."/>
            <person name="Dacks J."/>
            <person name="Roger A.J."/>
        </authorList>
    </citation>
    <scope>NUCLEOTIDE SEQUENCE</scope>
    <source>
        <strain evidence="2">BMAN</strain>
    </source>
</reference>
<dbReference type="EMBL" id="JAPDFW010000011">
    <property type="protein sequence ID" value="KAJ5080399.1"/>
    <property type="molecule type" value="Genomic_DNA"/>
</dbReference>
<feature type="transmembrane region" description="Helical" evidence="1">
    <location>
        <begin position="57"/>
        <end position="84"/>
    </location>
</feature>
<keyword evidence="1" id="KW-0472">Membrane</keyword>
<name>A0A9Q0RJ28_ANAIG</name>
<accession>A0A9Q0RJ28</accession>
<organism evidence="2 3">
    <name type="scientific">Anaeramoeba ignava</name>
    <name type="common">Anaerobic marine amoeba</name>
    <dbReference type="NCBI Taxonomy" id="1746090"/>
    <lineage>
        <taxon>Eukaryota</taxon>
        <taxon>Metamonada</taxon>
        <taxon>Anaeramoebidae</taxon>
        <taxon>Anaeramoeba</taxon>
    </lineage>
</organism>
<dbReference type="AlphaFoldDB" id="A0A9Q0RJ28"/>
<keyword evidence="1" id="KW-1133">Transmembrane helix</keyword>
<keyword evidence="3" id="KW-1185">Reference proteome</keyword>
<proteinExistence type="predicted"/>
<evidence type="ECO:0000313" key="2">
    <source>
        <dbReference type="EMBL" id="KAJ5080399.1"/>
    </source>
</evidence>
<dbReference type="Proteomes" id="UP001149090">
    <property type="component" value="Unassembled WGS sequence"/>
</dbReference>
<evidence type="ECO:0000256" key="1">
    <source>
        <dbReference type="SAM" id="Phobius"/>
    </source>
</evidence>
<evidence type="ECO:0008006" key="4">
    <source>
        <dbReference type="Google" id="ProtNLM"/>
    </source>
</evidence>
<comment type="caution">
    <text evidence="2">The sequence shown here is derived from an EMBL/GenBank/DDBJ whole genome shotgun (WGS) entry which is preliminary data.</text>
</comment>
<sequence>MNLYQNFLNHNSKYLKEKFDLILEFFHFLNFLQNFLLDLLVNQYQLNFLYQKMDHLLYFLLFVQLFFVLLVNFLVFFDLMIFLLEFEFGM</sequence>
<evidence type="ECO:0000313" key="3">
    <source>
        <dbReference type="Proteomes" id="UP001149090"/>
    </source>
</evidence>
<protein>
    <recommendedName>
        <fullName evidence="4">Transmembrane protein</fullName>
    </recommendedName>
</protein>